<protein>
    <submittedName>
        <fullName evidence="1">Uncharacterized protein</fullName>
    </submittedName>
</protein>
<evidence type="ECO:0000313" key="1">
    <source>
        <dbReference type="EMBL" id="KAJ0173065.1"/>
    </source>
</evidence>
<organism evidence="1 2">
    <name type="scientific">Dendrolimus kikuchii</name>
    <dbReference type="NCBI Taxonomy" id="765133"/>
    <lineage>
        <taxon>Eukaryota</taxon>
        <taxon>Metazoa</taxon>
        <taxon>Ecdysozoa</taxon>
        <taxon>Arthropoda</taxon>
        <taxon>Hexapoda</taxon>
        <taxon>Insecta</taxon>
        <taxon>Pterygota</taxon>
        <taxon>Neoptera</taxon>
        <taxon>Endopterygota</taxon>
        <taxon>Lepidoptera</taxon>
        <taxon>Glossata</taxon>
        <taxon>Ditrysia</taxon>
        <taxon>Bombycoidea</taxon>
        <taxon>Lasiocampidae</taxon>
        <taxon>Dendrolimus</taxon>
    </lineage>
</organism>
<sequence>MEPSKEAIAVRITRLNRQILGKVTSGSNKLNKRTIDREALLDALTVLYDECNDDPVKRTDDLVRAFVDKYRSTLAELRRTRVCFSDFQVLQTIGRGYFGEVHMVREKQTSDVYALKTLRKDQACKRSAGAAEDERDVLATANGPWFPRLQYAFQDSSNLYLVMELCNGGDLAGLLARRNNPLSERDAAFYVAEVAHALKALHGMGYVHRDVKPQNILLDRCGHVKLGDFGSCARLTEGGCARAPVGTAEYAAPEVLAAAECASRHTVCLEYCRGIVAHAISACDYWSLGVVAFELVTLRRPFSTSDDDSMAQILSNIQKYERDPNAEPPFEALPNGPSPAWRALVAGLLRVQPAKRYNYLDTLQHAALAHIAVHSIRDQASKASDTNPFVDPAWHMIRRSPFPIGTELVEAAVSSVQFLDTVYIVSLVGYSYVTPDDPEDNSGGFNASHDCTAIDLATFKSAEKLATMRSKEITSLQSKLAAAEAAVSAAVDRARREADAETERLRARLQADITALSLQNRRLERQIEVEKEERMALHRTNQELSTSLAERSNAETRSARAEAAQLQAEKEVLKSDIRRLETKVEELQAECARTSASADAQRAQHQHYKDILEHVNGLRHRRLTEINVRAIDTVAKERAIRRQTLSGGEAENREAGARAAAAEANAAREVRAREQIEKRVNTLEGENRNLQMELDQARRELASTQESLGEKQRSSYAFSEQLNEVQIQLAQEKLRVTTLLAQVQELEHGLEESVRRETALEEQCARTEVRLHERLEAAEARAAGALQDDARHREKVNTLEQLVRQLEREVSALETRGCLRCAARADADDKDAQSSPVNKRDAHSDTESVGDAAHAQVALLKEQLERAEAQLQARAEEIATLKQETRAANLARWRKEREFNELTIETKSNARDIKRLEERLQSATEARKSAEKRSSELQSEMATLKPQYERASKDLERVKEQLQKLQKSHETAQTEVDRSRNDIRKLKSELQYSERRRLHAEEQEELSSRERAQLRDELTELRHAHNNVIENNKALQEACSLLEDQLTDLERLADLHEFKSKDLETETQRLRIELESCRSRLAVADRSAAQNASATALASAGHEEAREEAKHLHCQLQLLRERLESREARVAELESRVAALTSTARRIRDLQEECASLRTRAHEHHTHALHLQATLADVQEELSAAREAAEAASAWWRTRETKADATLRQQAKLIDFLQAKVEEAGRKKCSLSNKLFGRSGRRPNASPPLRRANRELREEVDRLRANYLQTPKRERSKPSPKQVKSLDTQDSRQEDSLQLVWSDGIRERLSARYEDGVMLVKKGDKELSARLVATDAKNLPQNEANRAFTIKFEGINQEAAVVCSSISERSQWVSKLQVAAAPPPGYRGALLATLRSEPEAALYVAPGAIAIGCADGLRSLRGEIRLEWDSELSPPRRADSHAVRHLAAANGRALLAISGDSVEGPCVAVASGRRVFLLRFDAAASDFKVSRSLHVDRPPYSLLLTQKALYIAGEKPLKVNLPSGALETFAMDDTVVSAAARKHSAPKSILLIHNNPVEILLCYSECGVFVDGNGKRTRIEDPKWSTAVHGWEFVKPFLYVIGEEKVTIIYLSEETYKAPPCTCDTTSLASSASECYAPEIFHLRVKESVLLGTTPNGIIIRSRADDGYNITVVEGMAAFRSIGASIESLETISDNKSSSTDLRQSLTDVSVHEVSQESIEASTGFLADIRKRARQLRNKQRKEQSPDDIIKEILKTEVSIKRNLNGRKSPPTASEFDSDSTEDSDEKTESTKGTSDLCAEMFTRQVRFQQ</sequence>
<reference evidence="1 2" key="1">
    <citation type="journal article" date="2021" name="Front. Genet.">
        <title>Chromosome-Level Genome Assembly Reveals Significant Gene Expansion in the Toll and IMD Signaling Pathways of Dendrolimus kikuchii.</title>
        <authorList>
            <person name="Zhou J."/>
            <person name="Wu P."/>
            <person name="Xiong Z."/>
            <person name="Liu N."/>
            <person name="Zhao N."/>
            <person name="Ji M."/>
            <person name="Qiu Y."/>
            <person name="Yang B."/>
        </authorList>
    </citation>
    <scope>NUCLEOTIDE SEQUENCE [LARGE SCALE GENOMIC DNA]</scope>
    <source>
        <strain evidence="1">Ann1</strain>
    </source>
</reference>
<proteinExistence type="predicted"/>
<comment type="caution">
    <text evidence="1">The sequence shown here is derived from an EMBL/GenBank/DDBJ whole genome shotgun (WGS) entry which is preliminary data.</text>
</comment>
<keyword evidence="2" id="KW-1185">Reference proteome</keyword>
<dbReference type="Proteomes" id="UP000824533">
    <property type="component" value="Linkage Group LG20"/>
</dbReference>
<accession>A0ACC1CNI3</accession>
<name>A0ACC1CNI3_9NEOP</name>
<dbReference type="EMBL" id="CM034406">
    <property type="protein sequence ID" value="KAJ0173065.1"/>
    <property type="molecule type" value="Genomic_DNA"/>
</dbReference>
<gene>
    <name evidence="1" type="ORF">K1T71_011241</name>
</gene>
<evidence type="ECO:0000313" key="2">
    <source>
        <dbReference type="Proteomes" id="UP000824533"/>
    </source>
</evidence>